<dbReference type="GO" id="GO:0005811">
    <property type="term" value="C:lipid droplet"/>
    <property type="evidence" value="ECO:0007669"/>
    <property type="project" value="TreeGrafter"/>
</dbReference>
<feature type="signal peptide" evidence="1">
    <location>
        <begin position="1"/>
        <end position="19"/>
    </location>
</feature>
<dbReference type="InterPro" id="IPR036291">
    <property type="entry name" value="NAD(P)-bd_dom_sf"/>
</dbReference>
<dbReference type="AlphaFoldDB" id="A0A0M3KHK3"/>
<proteinExistence type="predicted"/>
<reference evidence="2 3" key="2">
    <citation type="submission" date="2018-11" db="EMBL/GenBank/DDBJ databases">
        <authorList>
            <consortium name="Pathogen Informatics"/>
        </authorList>
    </citation>
    <scope>NUCLEOTIDE SEQUENCE [LARGE SCALE GENOMIC DNA]</scope>
</reference>
<dbReference type="InterPro" id="IPR002347">
    <property type="entry name" value="SDR_fam"/>
</dbReference>
<feature type="chain" id="PRO_5043121490" evidence="1">
    <location>
        <begin position="20"/>
        <end position="129"/>
    </location>
</feature>
<organism evidence="4">
    <name type="scientific">Anisakis simplex</name>
    <name type="common">Herring worm</name>
    <dbReference type="NCBI Taxonomy" id="6269"/>
    <lineage>
        <taxon>Eukaryota</taxon>
        <taxon>Metazoa</taxon>
        <taxon>Ecdysozoa</taxon>
        <taxon>Nematoda</taxon>
        <taxon>Chromadorea</taxon>
        <taxon>Rhabditida</taxon>
        <taxon>Spirurina</taxon>
        <taxon>Ascaridomorpha</taxon>
        <taxon>Ascaridoidea</taxon>
        <taxon>Anisakidae</taxon>
        <taxon>Anisakis</taxon>
        <taxon>Anisakis simplex complex</taxon>
    </lineage>
</organism>
<dbReference type="PANTHER" id="PTHR24322">
    <property type="entry name" value="PKSB"/>
    <property type="match status" value="1"/>
</dbReference>
<evidence type="ECO:0000256" key="1">
    <source>
        <dbReference type="SAM" id="SignalP"/>
    </source>
</evidence>
<dbReference type="OrthoDB" id="10253736at2759"/>
<evidence type="ECO:0000313" key="4">
    <source>
        <dbReference type="WBParaSite" id="ASIM_0002046801-mRNA-1"/>
    </source>
</evidence>
<dbReference type="EMBL" id="UYRR01038115">
    <property type="protein sequence ID" value="VDK72611.1"/>
    <property type="molecule type" value="Genomic_DNA"/>
</dbReference>
<evidence type="ECO:0000313" key="3">
    <source>
        <dbReference type="Proteomes" id="UP000267096"/>
    </source>
</evidence>
<sequence>MFVLILRILYETLVGTVKALMPIGTMPRKSVRGQVVLITGSGSGIGRLMAVEFGQLGARLVLWDVNEQGNLETKKILEEKGIEVSIIEDCCVIGSDSALAFNEYRDNKNSSVSVETTKVVALLNVLTDD</sequence>
<dbReference type="PANTHER" id="PTHR24322:SF742">
    <property type="entry name" value="PROTEIN DHS-3"/>
    <property type="match status" value="1"/>
</dbReference>
<dbReference type="Gene3D" id="3.40.50.720">
    <property type="entry name" value="NAD(P)-binding Rossmann-like Domain"/>
    <property type="match status" value="1"/>
</dbReference>
<evidence type="ECO:0000313" key="2">
    <source>
        <dbReference type="EMBL" id="VDK72611.1"/>
    </source>
</evidence>
<dbReference type="WBParaSite" id="ASIM_0002046801-mRNA-1">
    <property type="protein sequence ID" value="ASIM_0002046801-mRNA-1"/>
    <property type="gene ID" value="ASIM_0002046801"/>
</dbReference>
<keyword evidence="1" id="KW-0732">Signal</keyword>
<accession>A0A0M3KHK3</accession>
<gene>
    <name evidence="2" type="ORF">ASIM_LOCUS19851</name>
</gene>
<reference evidence="4" key="1">
    <citation type="submission" date="2017-02" db="UniProtKB">
        <authorList>
            <consortium name="WormBaseParasite"/>
        </authorList>
    </citation>
    <scope>IDENTIFICATION</scope>
</reference>
<dbReference type="Proteomes" id="UP000267096">
    <property type="component" value="Unassembled WGS sequence"/>
</dbReference>
<dbReference type="Pfam" id="PF00106">
    <property type="entry name" value="adh_short"/>
    <property type="match status" value="1"/>
</dbReference>
<keyword evidence="3" id="KW-1185">Reference proteome</keyword>
<dbReference type="GO" id="GO:0016616">
    <property type="term" value="F:oxidoreductase activity, acting on the CH-OH group of donors, NAD or NADP as acceptor"/>
    <property type="evidence" value="ECO:0007669"/>
    <property type="project" value="TreeGrafter"/>
</dbReference>
<protein>
    <submittedName>
        <fullName evidence="4">Epidermal retinol dehydrogenase 2 (inferred by orthology to a human protein)</fullName>
    </submittedName>
</protein>
<name>A0A0M3KHK3_ANISI</name>
<dbReference type="SUPFAM" id="SSF51735">
    <property type="entry name" value="NAD(P)-binding Rossmann-fold domains"/>
    <property type="match status" value="1"/>
</dbReference>